<dbReference type="EMBL" id="JXUO01000037">
    <property type="protein sequence ID" value="KKZ15266.1"/>
    <property type="molecule type" value="Genomic_DNA"/>
</dbReference>
<comment type="subcellular location">
    <subcellularLocation>
        <location evidence="9">Cell inner membrane</location>
        <topology evidence="9">Multi-pass membrane protein</topology>
    </subcellularLocation>
    <subcellularLocation>
        <location evidence="2">Membrane</location>
        <topology evidence="2">Multi-pass membrane protein</topology>
    </subcellularLocation>
</comment>
<comment type="function">
    <text evidence="9">Catalyzes the prenylation of para-hydroxybenzoate (PHB) with an all-trans polyprenyl group. Mediates the second step in the final reaction sequence of plastoquinone-9 (PQ-9) biosynthesis, which is the condensation of the polyisoprenoid side chain with PHB, generating the first membrane-bound Q intermediate 4-hydroxy-3-solanesylbenzoate.</text>
</comment>
<dbReference type="PANTHER" id="PTHR11048">
    <property type="entry name" value="PRENYLTRANSFERASES"/>
    <property type="match status" value="1"/>
</dbReference>
<sequence>MVGLPMNPAPTMASLMALLRWDKPTGRLILLIPAGWALWLATPQPPPLLVLQILVGGLGVSGAGCIANDLWDRSIDRQVQRTRQRPLASGALGVPVAVVMLLALLTLSLAVALTLPHRRLCLLLATLALVPILLYPGAKRVFPYPQLVLACTWGFAVLIPWAAVRGTLTDNLALWLTWLATVLWSFGFDTVYAMADQADDRRIGIHSSARSLGSCVVPVVGCCYGLTMMCLGLATALAGVRPWWWLIWLVAAWGMGREMVMLQRRRDPPARFYGLRFAAQVKLGSLLLLGLMVGRAGLP</sequence>
<keyword evidence="6 9" id="KW-0812">Transmembrane</keyword>
<comment type="catalytic activity">
    <reaction evidence="9">
        <text>all-trans-nonaprenyl diphosphate + 4-hydroxybenzoate = 4-hydroxy-3-(all-trans-nonaprenyl)benzoate + diphosphate</text>
        <dbReference type="Rhea" id="RHEA:17709"/>
        <dbReference type="ChEBI" id="CHEBI:17879"/>
        <dbReference type="ChEBI" id="CHEBI:33019"/>
        <dbReference type="ChEBI" id="CHEBI:58391"/>
        <dbReference type="ChEBI" id="CHEBI:84502"/>
        <dbReference type="EC" id="2.5.1.39"/>
    </reaction>
</comment>
<feature type="transmembrane region" description="Helical" evidence="9">
    <location>
        <begin position="147"/>
        <end position="163"/>
    </location>
</feature>
<feature type="transmembrane region" description="Helical" evidence="9">
    <location>
        <begin position="243"/>
        <end position="260"/>
    </location>
</feature>
<accession>A0A6N3XDE5</accession>
<feature type="transmembrane region" description="Helical" evidence="9">
    <location>
        <begin position="92"/>
        <end position="111"/>
    </location>
</feature>
<dbReference type="GO" id="GO:0005886">
    <property type="term" value="C:plasma membrane"/>
    <property type="evidence" value="ECO:0007669"/>
    <property type="project" value="UniProtKB-SubCell"/>
</dbReference>
<evidence type="ECO:0000313" key="11">
    <source>
        <dbReference type="Proteomes" id="UP000035054"/>
    </source>
</evidence>
<dbReference type="Proteomes" id="UP000035054">
    <property type="component" value="Unassembled WGS sequence"/>
</dbReference>
<name>A0A6N3XDE5_9SYNE</name>
<keyword evidence="9" id="KW-1003">Cell membrane</keyword>
<feature type="transmembrane region" description="Helical" evidence="9">
    <location>
        <begin position="272"/>
        <end position="293"/>
    </location>
</feature>
<evidence type="ECO:0000256" key="4">
    <source>
        <dbReference type="ARBA" id="ARBA00022519"/>
    </source>
</evidence>
<dbReference type="Pfam" id="PF01040">
    <property type="entry name" value="UbiA"/>
    <property type="match status" value="1"/>
</dbReference>
<dbReference type="InterPro" id="IPR039653">
    <property type="entry name" value="Prenyltransferase"/>
</dbReference>
<evidence type="ECO:0000256" key="3">
    <source>
        <dbReference type="ARBA" id="ARBA00005985"/>
    </source>
</evidence>
<feature type="transmembrane region" description="Helical" evidence="9">
    <location>
        <begin position="216"/>
        <end position="237"/>
    </location>
</feature>
<feature type="transmembrane region" description="Helical" evidence="9">
    <location>
        <begin position="175"/>
        <end position="195"/>
    </location>
</feature>
<dbReference type="PANTHER" id="PTHR11048:SF28">
    <property type="entry name" value="4-HYDROXYBENZOATE POLYPRENYLTRANSFERASE, MITOCHONDRIAL"/>
    <property type="match status" value="1"/>
</dbReference>
<reference evidence="10 11" key="1">
    <citation type="submission" date="2015-01" db="EMBL/GenBank/DDBJ databases">
        <title>Lifestyle Evolution in Cyanobacterial Symbionts of Sponges.</title>
        <authorList>
            <person name="Burgsdorf I."/>
            <person name="Slaby B.M."/>
            <person name="Handley K.M."/>
            <person name="Haber M."/>
            <person name="Blom J."/>
            <person name="Marshall C.W."/>
            <person name="Gilbert J.A."/>
            <person name="Hentschel U."/>
            <person name="Steindler L."/>
        </authorList>
    </citation>
    <scope>NUCLEOTIDE SEQUENCE [LARGE SCALE GENOMIC DNA]</scope>
    <source>
        <strain evidence="10">142</strain>
    </source>
</reference>
<evidence type="ECO:0000256" key="9">
    <source>
        <dbReference type="HAMAP-Rule" id="MF_01635"/>
    </source>
</evidence>
<dbReference type="HAMAP" id="MF_01635">
    <property type="entry name" value="UbiA"/>
    <property type="match status" value="1"/>
</dbReference>
<dbReference type="InterPro" id="IPR044878">
    <property type="entry name" value="UbiA_sf"/>
</dbReference>
<comment type="caution">
    <text evidence="10">The sequence shown here is derived from an EMBL/GenBank/DDBJ whole genome shotgun (WGS) entry which is preliminary data.</text>
</comment>
<dbReference type="PROSITE" id="PS00943">
    <property type="entry name" value="UBIA"/>
    <property type="match status" value="1"/>
</dbReference>
<organism evidence="10 11">
    <name type="scientific">Candidatus Synechococcus spongiarum 142</name>
    <dbReference type="NCBI Taxonomy" id="1608213"/>
    <lineage>
        <taxon>Bacteria</taxon>
        <taxon>Bacillati</taxon>
        <taxon>Cyanobacteriota</taxon>
        <taxon>Cyanophyceae</taxon>
        <taxon>Synechococcales</taxon>
        <taxon>Synechococcaceae</taxon>
        <taxon>Synechococcus</taxon>
    </lineage>
</organism>
<comment type="cofactor">
    <cofactor evidence="1 9">
        <name>Mg(2+)</name>
        <dbReference type="ChEBI" id="CHEBI:18420"/>
    </cofactor>
</comment>
<evidence type="ECO:0000313" key="10">
    <source>
        <dbReference type="EMBL" id="KKZ15266.1"/>
    </source>
</evidence>
<dbReference type="InterPro" id="IPR000537">
    <property type="entry name" value="UbiA_prenyltransferase"/>
</dbReference>
<evidence type="ECO:0000256" key="7">
    <source>
        <dbReference type="ARBA" id="ARBA00022989"/>
    </source>
</evidence>
<comment type="similarity">
    <text evidence="3 9">Belongs to the UbiA prenyltransferase family.</text>
</comment>
<dbReference type="AlphaFoldDB" id="A0A6N3XDE5"/>
<dbReference type="Gene3D" id="1.20.120.1780">
    <property type="entry name" value="UbiA prenyltransferase"/>
    <property type="match status" value="1"/>
</dbReference>
<keyword evidence="4 9" id="KW-0997">Cell inner membrane</keyword>
<dbReference type="InterPro" id="IPR006370">
    <property type="entry name" value="HB_polyprenyltransferase-like"/>
</dbReference>
<evidence type="ECO:0000256" key="6">
    <source>
        <dbReference type="ARBA" id="ARBA00022692"/>
    </source>
</evidence>
<evidence type="ECO:0000256" key="8">
    <source>
        <dbReference type="ARBA" id="ARBA00023136"/>
    </source>
</evidence>
<dbReference type="NCBIfam" id="NF009514">
    <property type="entry name" value="PRK12873.1"/>
    <property type="match status" value="1"/>
</dbReference>
<proteinExistence type="inferred from homology"/>
<dbReference type="InterPro" id="IPR030470">
    <property type="entry name" value="UbiA_prenylTrfase_CS"/>
</dbReference>
<evidence type="ECO:0000256" key="5">
    <source>
        <dbReference type="ARBA" id="ARBA00022679"/>
    </source>
</evidence>
<keyword evidence="7 9" id="KW-1133">Transmembrane helix</keyword>
<keyword evidence="8 9" id="KW-0472">Membrane</keyword>
<keyword evidence="9" id="KW-0460">Magnesium</keyword>
<dbReference type="GO" id="GO:0006744">
    <property type="term" value="P:ubiquinone biosynthetic process"/>
    <property type="evidence" value="ECO:0007669"/>
    <property type="project" value="TreeGrafter"/>
</dbReference>
<evidence type="ECO:0000256" key="2">
    <source>
        <dbReference type="ARBA" id="ARBA00004141"/>
    </source>
</evidence>
<keyword evidence="5 9" id="KW-0808">Transferase</keyword>
<dbReference type="CDD" id="cd13959">
    <property type="entry name" value="PT_UbiA_COQ2"/>
    <property type="match status" value="1"/>
</dbReference>
<dbReference type="FunFam" id="1.10.357.140:FF:000008">
    <property type="entry name" value="4-hydroxybenzoate octaprenyltransferase"/>
    <property type="match status" value="1"/>
</dbReference>
<dbReference type="EC" id="2.5.1.39" evidence="9"/>
<gene>
    <name evidence="10" type="primary">ubiA</name>
    <name evidence="9" type="synonym">plqA</name>
    <name evidence="10" type="ORF">TH68_01255</name>
</gene>
<feature type="transmembrane region" description="Helical" evidence="9">
    <location>
        <begin position="117"/>
        <end position="135"/>
    </location>
</feature>
<dbReference type="GO" id="GO:0008412">
    <property type="term" value="F:4-hydroxybenzoate polyprenyltransferase activity"/>
    <property type="evidence" value="ECO:0007669"/>
    <property type="project" value="UniProtKB-EC"/>
</dbReference>
<evidence type="ECO:0000256" key="1">
    <source>
        <dbReference type="ARBA" id="ARBA00001946"/>
    </source>
</evidence>
<protein>
    <recommendedName>
        <fullName evidence="9">4-hydroxybenzoate solanesyltransferase</fullName>
        <ecNumber evidence="9">2.5.1.39</ecNumber>
    </recommendedName>
    <alternativeName>
        <fullName evidence="9">4-HB polyprenyltransferase</fullName>
    </alternativeName>
</protein>
<dbReference type="Gene3D" id="1.10.357.140">
    <property type="entry name" value="UbiA prenyltransferase"/>
    <property type="match status" value="1"/>
</dbReference>
<feature type="transmembrane region" description="Helical" evidence="9">
    <location>
        <begin position="53"/>
        <end position="71"/>
    </location>
</feature>